<sequence>MTYDAEIQFTLDTICRTYLAKRRLERALTQLPSDCPVTFTTIYKPYQLFPEASEEGEDKYAWYQRYRYNSDEKMQKYTQLMSAYGAAEGIDFKFGGTVANTLHAHRLIQHFQETKGSKVADGIVRSLYRQYFEEERHPASDETLVRAAVEAGVEEKEAREVVGDRKEGLRETEMLLRDAVGNQVDSVPRIVIEGKRRDIELEGAKEVDEYVNALKKIVKESS</sequence>
<keyword evidence="3" id="KW-1185">Reference proteome</keyword>
<comment type="caution">
    <text evidence="2">The sequence shown here is derived from an EMBL/GenBank/DDBJ whole genome shotgun (WGS) entry which is preliminary data.</text>
</comment>
<gene>
    <name evidence="2" type="ORF">LTR09_006504</name>
</gene>
<dbReference type="Pfam" id="PF01323">
    <property type="entry name" value="DSBA"/>
    <property type="match status" value="1"/>
</dbReference>
<dbReference type="GO" id="GO:0016491">
    <property type="term" value="F:oxidoreductase activity"/>
    <property type="evidence" value="ECO:0007669"/>
    <property type="project" value="InterPro"/>
</dbReference>
<dbReference type="InterPro" id="IPR001853">
    <property type="entry name" value="DSBA-like_thioredoxin_dom"/>
</dbReference>
<protein>
    <recommendedName>
        <fullName evidence="1">DSBA-like thioredoxin domain-containing protein</fullName>
    </recommendedName>
</protein>
<dbReference type="Gene3D" id="3.40.30.10">
    <property type="entry name" value="Glutaredoxin"/>
    <property type="match status" value="1"/>
</dbReference>
<dbReference type="SUPFAM" id="SSF52833">
    <property type="entry name" value="Thioredoxin-like"/>
    <property type="match status" value="1"/>
</dbReference>
<name>A0AAJ0G7N9_9PEZI</name>
<dbReference type="PANTHER" id="PTHR13887">
    <property type="entry name" value="GLUTATHIONE S-TRANSFERASE KAPPA"/>
    <property type="match status" value="1"/>
</dbReference>
<feature type="domain" description="DSBA-like thioredoxin" evidence="1">
    <location>
        <begin position="17"/>
        <end position="215"/>
    </location>
</feature>
<reference evidence="2" key="1">
    <citation type="submission" date="2023-04" db="EMBL/GenBank/DDBJ databases">
        <title>Black Yeasts Isolated from many extreme environments.</title>
        <authorList>
            <person name="Coleine C."/>
            <person name="Stajich J.E."/>
            <person name="Selbmann L."/>
        </authorList>
    </citation>
    <scope>NUCLEOTIDE SEQUENCE</scope>
    <source>
        <strain evidence="2">CCFEE 5312</strain>
    </source>
</reference>
<accession>A0AAJ0G7N9</accession>
<dbReference type="PANTHER" id="PTHR13887:SF52">
    <property type="entry name" value="DSBA-LIKE THIOREDOXIN DOMAIN-CONTAINING PROTEIN"/>
    <property type="match status" value="1"/>
</dbReference>
<evidence type="ECO:0000313" key="3">
    <source>
        <dbReference type="Proteomes" id="UP001271007"/>
    </source>
</evidence>
<organism evidence="2 3">
    <name type="scientific">Extremus antarcticus</name>
    <dbReference type="NCBI Taxonomy" id="702011"/>
    <lineage>
        <taxon>Eukaryota</taxon>
        <taxon>Fungi</taxon>
        <taxon>Dikarya</taxon>
        <taxon>Ascomycota</taxon>
        <taxon>Pezizomycotina</taxon>
        <taxon>Dothideomycetes</taxon>
        <taxon>Dothideomycetidae</taxon>
        <taxon>Mycosphaerellales</taxon>
        <taxon>Extremaceae</taxon>
        <taxon>Extremus</taxon>
    </lineage>
</organism>
<dbReference type="AlphaFoldDB" id="A0AAJ0G7N9"/>
<dbReference type="InterPro" id="IPR036249">
    <property type="entry name" value="Thioredoxin-like_sf"/>
</dbReference>
<dbReference type="Proteomes" id="UP001271007">
    <property type="component" value="Unassembled WGS sequence"/>
</dbReference>
<evidence type="ECO:0000313" key="2">
    <source>
        <dbReference type="EMBL" id="KAK3052294.1"/>
    </source>
</evidence>
<evidence type="ECO:0000259" key="1">
    <source>
        <dbReference type="Pfam" id="PF01323"/>
    </source>
</evidence>
<dbReference type="EMBL" id="JAWDJX010000021">
    <property type="protein sequence ID" value="KAK3052294.1"/>
    <property type="molecule type" value="Genomic_DNA"/>
</dbReference>
<proteinExistence type="predicted"/>